<evidence type="ECO:0000313" key="1">
    <source>
        <dbReference type="EMBL" id="CCQ90675.1"/>
    </source>
</evidence>
<dbReference type="STRING" id="1266370.NITGR_360013"/>
<reference evidence="1 2" key="1">
    <citation type="journal article" date="2013" name="Front. Microbiol.">
        <title>The genome of Nitrospina gracilis illuminates the metabolism and evolution of the major marine nitrite oxidizer.</title>
        <authorList>
            <person name="Luecker S."/>
            <person name="Nowka B."/>
            <person name="Rattei T."/>
            <person name="Spieck E."/>
            <person name="and Daims H."/>
        </authorList>
    </citation>
    <scope>NUCLEOTIDE SEQUENCE [LARGE SCALE GENOMIC DNA]</scope>
    <source>
        <strain evidence="1 2">3/211</strain>
    </source>
</reference>
<protein>
    <submittedName>
        <fullName evidence="1">Uncharacterized protein</fullName>
    </submittedName>
</protein>
<dbReference type="EMBL" id="CAQJ01000040">
    <property type="protein sequence ID" value="CCQ90675.1"/>
    <property type="molecule type" value="Genomic_DNA"/>
</dbReference>
<dbReference type="HOGENOM" id="CLU_2936918_0_0_0"/>
<organism evidence="1 2">
    <name type="scientific">Nitrospina gracilis (strain 3/211)</name>
    <dbReference type="NCBI Taxonomy" id="1266370"/>
    <lineage>
        <taxon>Bacteria</taxon>
        <taxon>Pseudomonadati</taxon>
        <taxon>Nitrospinota/Tectimicrobiota group</taxon>
        <taxon>Nitrospinota</taxon>
        <taxon>Nitrospinia</taxon>
        <taxon>Nitrospinales</taxon>
        <taxon>Nitrospinaceae</taxon>
        <taxon>Nitrospina</taxon>
    </lineage>
</organism>
<evidence type="ECO:0000313" key="2">
    <source>
        <dbReference type="Proteomes" id="UP000011704"/>
    </source>
</evidence>
<accession>M1YZK3</accession>
<gene>
    <name evidence="1" type="ORF">NITGR_360013</name>
</gene>
<dbReference type="Proteomes" id="UP000011704">
    <property type="component" value="Unassembled WGS sequence"/>
</dbReference>
<name>M1YZK3_NITG3</name>
<keyword evidence="2" id="KW-1185">Reference proteome</keyword>
<dbReference type="AlphaFoldDB" id="M1YZK3"/>
<proteinExistence type="predicted"/>
<dbReference type="InParanoid" id="M1YZK3"/>
<comment type="caution">
    <text evidence="1">The sequence shown here is derived from an EMBL/GenBank/DDBJ whole genome shotgun (WGS) entry which is preliminary data.</text>
</comment>
<sequence>MTCKFQKIIICDKLVLVFLKQIFPKFIWPNLIIPTFRRFYARFLLLFPAPGELLRSRVYL</sequence>